<dbReference type="Gene3D" id="3.40.50.300">
    <property type="entry name" value="P-loop containing nucleotide triphosphate hydrolases"/>
    <property type="match status" value="1"/>
</dbReference>
<gene>
    <name evidence="7" type="ORF">N47_H22760</name>
</gene>
<dbReference type="PROSITE" id="PS50893">
    <property type="entry name" value="ABC_TRANSPORTER_2"/>
    <property type="match status" value="1"/>
</dbReference>
<proteinExistence type="inferred from homology"/>
<keyword evidence="4" id="KW-0067">ATP-binding</keyword>
<dbReference type="SMART" id="SM00382">
    <property type="entry name" value="AAA"/>
    <property type="match status" value="1"/>
</dbReference>
<dbReference type="Pfam" id="PF14524">
    <property type="entry name" value="Wzt_C"/>
    <property type="match status" value="1"/>
</dbReference>
<dbReference type="InterPro" id="IPR050683">
    <property type="entry name" value="Bact_Polysacc_Export_ATP-bd"/>
</dbReference>
<dbReference type="InterPro" id="IPR027417">
    <property type="entry name" value="P-loop_NTPase"/>
</dbReference>
<dbReference type="EMBL" id="FR695866">
    <property type="protein sequence ID" value="CBX27454.1"/>
    <property type="molecule type" value="Genomic_DNA"/>
</dbReference>
<dbReference type="InterPro" id="IPR003439">
    <property type="entry name" value="ABC_transporter-like_ATP-bd"/>
</dbReference>
<feature type="compositionally biased region" description="Polar residues" evidence="5">
    <location>
        <begin position="45"/>
        <end position="54"/>
    </location>
</feature>
<keyword evidence="2" id="KW-0813">Transport</keyword>
<sequence>MQSTDFDLCDNFKKREKETQTMKNHNLPSDSFSGLKPQPSDLSPPESQASNLRSHPSDFSLLKSHPSDFSPLESQVSGLTPHTSNDVLVRVENVSKKFCRSLKRSLWYGMKDLGSELIGRSHKENEGLRQDEFWAVKDVSFELKRGECLGLIGRNGAGKTTLLRMLNGLIKPDKGRIEMRGRVGALIALGAGFNPILTGRENIYVNAAVLGLSQKEINSKFDEIVEFAELGEFIDTPVQSYSSGMTVRLGFAVAITLEPDVLILDEVLAVGDMKFQSKCFQRMKDIMHGGGAILLVTHALEQVAYYCDRAILVNKGRLLIDGDTSETLNHYIKILKHESRATINDKSKELCGIGAAEEKFQLYPFYNPYETRWGDRDATMTDVCLIQNGQNCLDKLSPGVEIELIITACFHTDIHKPIYGLSIKSPQGNTIFNINSRQLLGPSGVPGQKKGDRLKIRFTFTPFLDVGDYLISLGIASEAESGIQPHDRRYDSIRLRMAYPLLSTGEMFLNPSICITA</sequence>
<dbReference type="Gene3D" id="2.70.50.60">
    <property type="entry name" value="abc- transporter (atp binding component) like domain"/>
    <property type="match status" value="1"/>
</dbReference>
<dbReference type="PANTHER" id="PTHR46743">
    <property type="entry name" value="TEICHOIC ACIDS EXPORT ATP-BINDING PROTEIN TAGH"/>
    <property type="match status" value="1"/>
</dbReference>
<dbReference type="CDD" id="cd10147">
    <property type="entry name" value="Wzt_C-like"/>
    <property type="match status" value="1"/>
</dbReference>
<feature type="domain" description="ABC transporter" evidence="6">
    <location>
        <begin position="89"/>
        <end position="340"/>
    </location>
</feature>
<keyword evidence="3" id="KW-0547">Nucleotide-binding</keyword>
<evidence type="ECO:0000259" key="6">
    <source>
        <dbReference type="PROSITE" id="PS50893"/>
    </source>
</evidence>
<dbReference type="AlphaFoldDB" id="E1YA60"/>
<reference evidence="7" key="1">
    <citation type="journal article" date="2011" name="Environ. Microbiol.">
        <title>Genomic insights into the metabolic potential of the polycyclic aromatic hydrocarbon degrading sulfate-reducing Deltaproteobacterium N47.</title>
        <authorList>
            <person name="Bergmann F."/>
            <person name="Selesi D."/>
            <person name="Weinmaier T."/>
            <person name="Tischler P."/>
            <person name="Rattei T."/>
            <person name="Meckenstock R.U."/>
        </authorList>
    </citation>
    <scope>NUCLEOTIDE SEQUENCE</scope>
</reference>
<evidence type="ECO:0000313" key="7">
    <source>
        <dbReference type="EMBL" id="CBX27454.1"/>
    </source>
</evidence>
<dbReference type="CDD" id="cd03220">
    <property type="entry name" value="ABC_KpsT_Wzt"/>
    <property type="match status" value="1"/>
</dbReference>
<evidence type="ECO:0000256" key="1">
    <source>
        <dbReference type="ARBA" id="ARBA00005417"/>
    </source>
</evidence>
<evidence type="ECO:0000256" key="2">
    <source>
        <dbReference type="ARBA" id="ARBA00022448"/>
    </source>
</evidence>
<name>E1YA60_9BACT</name>
<comment type="similarity">
    <text evidence="1">Belongs to the ABC transporter superfamily.</text>
</comment>
<dbReference type="GO" id="GO:0016887">
    <property type="term" value="F:ATP hydrolysis activity"/>
    <property type="evidence" value="ECO:0007669"/>
    <property type="project" value="InterPro"/>
</dbReference>
<evidence type="ECO:0000256" key="4">
    <source>
        <dbReference type="ARBA" id="ARBA00022840"/>
    </source>
</evidence>
<dbReference type="InterPro" id="IPR015860">
    <property type="entry name" value="ABC_transpr_TagH-like"/>
</dbReference>
<protein>
    <recommendedName>
        <fullName evidence="6">ABC transporter domain-containing protein</fullName>
    </recommendedName>
</protein>
<evidence type="ECO:0000256" key="3">
    <source>
        <dbReference type="ARBA" id="ARBA00022741"/>
    </source>
</evidence>
<evidence type="ECO:0000256" key="5">
    <source>
        <dbReference type="SAM" id="MobiDB-lite"/>
    </source>
</evidence>
<accession>E1YA60</accession>
<feature type="compositionally biased region" description="Polar residues" evidence="5">
    <location>
        <begin position="21"/>
        <end position="32"/>
    </location>
</feature>
<dbReference type="Pfam" id="PF00005">
    <property type="entry name" value="ABC_tran"/>
    <property type="match status" value="1"/>
</dbReference>
<dbReference type="InterPro" id="IPR003593">
    <property type="entry name" value="AAA+_ATPase"/>
</dbReference>
<dbReference type="PANTHER" id="PTHR46743:SF2">
    <property type="entry name" value="TEICHOIC ACIDS EXPORT ATP-BINDING PROTEIN TAGH"/>
    <property type="match status" value="1"/>
</dbReference>
<feature type="region of interest" description="Disordered" evidence="5">
    <location>
        <begin position="17"/>
        <end position="57"/>
    </location>
</feature>
<dbReference type="SUPFAM" id="SSF52540">
    <property type="entry name" value="P-loop containing nucleoside triphosphate hydrolases"/>
    <property type="match status" value="1"/>
</dbReference>
<dbReference type="GO" id="GO:0016020">
    <property type="term" value="C:membrane"/>
    <property type="evidence" value="ECO:0007669"/>
    <property type="project" value="InterPro"/>
</dbReference>
<dbReference type="GO" id="GO:0140359">
    <property type="term" value="F:ABC-type transporter activity"/>
    <property type="evidence" value="ECO:0007669"/>
    <property type="project" value="InterPro"/>
</dbReference>
<dbReference type="GO" id="GO:0005524">
    <property type="term" value="F:ATP binding"/>
    <property type="evidence" value="ECO:0007669"/>
    <property type="project" value="UniProtKB-KW"/>
</dbReference>
<organism evidence="7">
    <name type="scientific">uncultured Desulfobacterium sp</name>
    <dbReference type="NCBI Taxonomy" id="201089"/>
    <lineage>
        <taxon>Bacteria</taxon>
        <taxon>Pseudomonadati</taxon>
        <taxon>Thermodesulfobacteriota</taxon>
        <taxon>Desulfobacteria</taxon>
        <taxon>Desulfobacterales</taxon>
        <taxon>Desulfobacteriaceae</taxon>
        <taxon>Desulfobacterium</taxon>
        <taxon>environmental samples</taxon>
    </lineage>
</organism>
<dbReference type="InterPro" id="IPR029439">
    <property type="entry name" value="Wzt_C"/>
</dbReference>